<evidence type="ECO:0000313" key="3">
    <source>
        <dbReference type="Proteomes" id="UP000229757"/>
    </source>
</evidence>
<keyword evidence="3" id="KW-1185">Reference proteome</keyword>
<feature type="chain" id="PRO_5014707168" description="Secreted protein" evidence="1">
    <location>
        <begin position="25"/>
        <end position="152"/>
    </location>
</feature>
<dbReference type="RefSeq" id="WP_100257637.1">
    <property type="nucleotide sequence ID" value="NZ_CP011797.1"/>
</dbReference>
<dbReference type="EMBL" id="CP011797">
    <property type="protein sequence ID" value="ATX77375.1"/>
    <property type="molecule type" value="Genomic_DNA"/>
</dbReference>
<name>A0A2K8KRL7_9GAMM</name>
<dbReference type="AlphaFoldDB" id="A0A2K8KRL7"/>
<protein>
    <recommendedName>
        <fullName evidence="4">Secreted protein</fullName>
    </recommendedName>
</protein>
<dbReference type="OrthoDB" id="6197237at2"/>
<evidence type="ECO:0000313" key="2">
    <source>
        <dbReference type="EMBL" id="ATX77375.1"/>
    </source>
</evidence>
<gene>
    <name evidence="2" type="ORF">REIFOR_02242</name>
</gene>
<feature type="signal peptide" evidence="1">
    <location>
        <begin position="1"/>
        <end position="24"/>
    </location>
</feature>
<accession>A0A2K8KRL7</accession>
<sequence>MNLSLIKPLTLTALALVFSGTAIASDQSTYTAWSWQRGNTVNIPEARVAQLCGDIDGCEVRIAMYNWDGSGRTASRSSLFYYNTRNRAWRAEAGDRAGTSNNNQTEHVMNAWSCYFTDGNYSQWYNHGDLDGNFAVLSWNQYNATCRVTLVD</sequence>
<evidence type="ECO:0008006" key="4">
    <source>
        <dbReference type="Google" id="ProtNLM"/>
    </source>
</evidence>
<dbReference type="KEGG" id="rfo:REIFOR_02242"/>
<keyword evidence="1" id="KW-0732">Signal</keyword>
<dbReference type="Proteomes" id="UP000229757">
    <property type="component" value="Chromosome"/>
</dbReference>
<reference evidence="2 3" key="1">
    <citation type="journal article" date="2017" name="Environ. Microbiol.">
        <title>Genomic and physiological analyses of 'Reinekea forsetii' reveal a versatile opportunistic lifestyle during spring algae blooms.</title>
        <authorList>
            <person name="Avci B."/>
            <person name="Hahnke R.L."/>
            <person name="Chafee M."/>
            <person name="Fischer T."/>
            <person name="Gruber-Vodicka H."/>
            <person name="Tegetmeyer H.E."/>
            <person name="Harder J."/>
            <person name="Fuchs B.M."/>
            <person name="Amann R.I."/>
            <person name="Teeling H."/>
        </authorList>
    </citation>
    <scope>NUCLEOTIDE SEQUENCE [LARGE SCALE GENOMIC DNA]</scope>
    <source>
        <strain evidence="2 3">Hel1_31_D35</strain>
    </source>
</reference>
<evidence type="ECO:0000256" key="1">
    <source>
        <dbReference type="SAM" id="SignalP"/>
    </source>
</evidence>
<organism evidence="2 3">
    <name type="scientific">Reinekea forsetii</name>
    <dbReference type="NCBI Taxonomy" id="1336806"/>
    <lineage>
        <taxon>Bacteria</taxon>
        <taxon>Pseudomonadati</taxon>
        <taxon>Pseudomonadota</taxon>
        <taxon>Gammaproteobacteria</taxon>
        <taxon>Oceanospirillales</taxon>
        <taxon>Saccharospirillaceae</taxon>
        <taxon>Reinekea</taxon>
    </lineage>
</organism>
<proteinExistence type="predicted"/>